<accession>A0ABW7YWH8</accession>
<evidence type="ECO:0000313" key="7">
    <source>
        <dbReference type="Proteomes" id="UP001612741"/>
    </source>
</evidence>
<dbReference type="InterPro" id="IPR000212">
    <property type="entry name" value="DNA_helicase_UvrD/REP"/>
</dbReference>
<reference evidence="6 7" key="1">
    <citation type="submission" date="2024-10" db="EMBL/GenBank/DDBJ databases">
        <title>The Natural Products Discovery Center: Release of the First 8490 Sequenced Strains for Exploring Actinobacteria Biosynthetic Diversity.</title>
        <authorList>
            <person name="Kalkreuter E."/>
            <person name="Kautsar S.A."/>
            <person name="Yang D."/>
            <person name="Bader C.D."/>
            <person name="Teijaro C.N."/>
            <person name="Fluegel L."/>
            <person name="Davis C.M."/>
            <person name="Simpson J.R."/>
            <person name="Lauterbach L."/>
            <person name="Steele A.D."/>
            <person name="Gui C."/>
            <person name="Meng S."/>
            <person name="Li G."/>
            <person name="Viehrig K."/>
            <person name="Ye F."/>
            <person name="Su P."/>
            <person name="Kiefer A.F."/>
            <person name="Nichols A."/>
            <person name="Cepeda A.J."/>
            <person name="Yan W."/>
            <person name="Fan B."/>
            <person name="Jiang Y."/>
            <person name="Adhikari A."/>
            <person name="Zheng C.-J."/>
            <person name="Schuster L."/>
            <person name="Cowan T.M."/>
            <person name="Smanski M.J."/>
            <person name="Chevrette M.G."/>
            <person name="De Carvalho L.P.S."/>
            <person name="Shen B."/>
        </authorList>
    </citation>
    <scope>NUCLEOTIDE SEQUENCE [LARGE SCALE GENOMIC DNA]</scope>
    <source>
        <strain evidence="6 7">NPDC050545</strain>
    </source>
</reference>
<keyword evidence="7" id="KW-1185">Reference proteome</keyword>
<proteinExistence type="predicted"/>
<comment type="caution">
    <text evidence="6">The sequence shown here is derived from an EMBL/GenBank/DDBJ whole genome shotgun (WGS) entry which is preliminary data.</text>
</comment>
<feature type="domain" description="UvrD-like helicase C-terminal" evidence="5">
    <location>
        <begin position="441"/>
        <end position="510"/>
    </location>
</feature>
<evidence type="ECO:0000256" key="2">
    <source>
        <dbReference type="ARBA" id="ARBA00022801"/>
    </source>
</evidence>
<evidence type="ECO:0000256" key="1">
    <source>
        <dbReference type="ARBA" id="ARBA00022741"/>
    </source>
</evidence>
<organism evidence="6 7">
    <name type="scientific">Nonomuraea typhae</name>
    <dbReference type="NCBI Taxonomy" id="2603600"/>
    <lineage>
        <taxon>Bacteria</taxon>
        <taxon>Bacillati</taxon>
        <taxon>Actinomycetota</taxon>
        <taxon>Actinomycetes</taxon>
        <taxon>Streptosporangiales</taxon>
        <taxon>Streptosporangiaceae</taxon>
        <taxon>Nonomuraea</taxon>
    </lineage>
</organism>
<evidence type="ECO:0000256" key="3">
    <source>
        <dbReference type="ARBA" id="ARBA00022806"/>
    </source>
</evidence>
<keyword evidence="1" id="KW-0547">Nucleotide-binding</keyword>
<dbReference type="SUPFAM" id="SSF52540">
    <property type="entry name" value="P-loop containing nucleoside triphosphate hydrolases"/>
    <property type="match status" value="1"/>
</dbReference>
<dbReference type="RefSeq" id="WP_397084102.1">
    <property type="nucleotide sequence ID" value="NZ_JBITGY010000006.1"/>
</dbReference>
<dbReference type="Pfam" id="PF13361">
    <property type="entry name" value="UvrD_C"/>
    <property type="match status" value="1"/>
</dbReference>
<keyword evidence="3" id="KW-0347">Helicase</keyword>
<dbReference type="InterPro" id="IPR027417">
    <property type="entry name" value="P-loop_NTPase"/>
</dbReference>
<name>A0ABW7YWH8_9ACTN</name>
<evidence type="ECO:0000259" key="5">
    <source>
        <dbReference type="Pfam" id="PF13361"/>
    </source>
</evidence>
<gene>
    <name evidence="6" type="ORF">ACIBG2_23115</name>
</gene>
<dbReference type="GO" id="GO:0004527">
    <property type="term" value="F:exonuclease activity"/>
    <property type="evidence" value="ECO:0007669"/>
    <property type="project" value="UniProtKB-KW"/>
</dbReference>
<keyword evidence="6" id="KW-0269">Exonuclease</keyword>
<keyword evidence="2" id="KW-0378">Hydrolase</keyword>
<sequence>MGIEILQSPTESALTRLLRGVDHRAFTLQADAPDRPDLIIVDRTYGLIAIDIDTSNGDPAVRDVHVRLNRKVAELSQSIPLPDGLRIHRVVIFCTSSGDLMSAASFAVPPTRDLRPLDAESWPITLEQRPLPEPEFDGIRAALVPAFVFDVRARRGTQDPSRPSRDRLRIILDTEQAKAAACRVEEVLAISGPPGSGKSLVLAARAKFFAAHHPDWRIVVICYNNTLVSYIGKLVAGHTNIEVDTIAKFAHRMGHRIGLEDEQDAREMFAQSRARGIKQAIDAVLIDEAQDFFPEWIELMLSMVRPGRGGATLAGDDDQAIYRTAAGYSALTGHRVDHLRLSRSYRSTKPILAAAAALKNHVGSTEDDGGLDGEPVDLIWVQSWADQAAAIAWEVRRLLDSGGRSPRDIGILVTQKRGTLGSLRRSLDSAAVPYVIINRMEARHFDPDSPDVKVMTVHAAKGQEFSVVLLFGLEALPAADDDAADAVRRRRAGFVGTTRARDQLMITYTSDNVYLDRLRHNAAVRTWTWPDDYEV</sequence>
<dbReference type="Pfam" id="PF13245">
    <property type="entry name" value="AAA_19"/>
    <property type="match status" value="1"/>
</dbReference>
<keyword evidence="6" id="KW-0540">Nuclease</keyword>
<keyword evidence="4" id="KW-0067">ATP-binding</keyword>
<dbReference type="EMBL" id="JBITGY010000006">
    <property type="protein sequence ID" value="MFI6500292.1"/>
    <property type="molecule type" value="Genomic_DNA"/>
</dbReference>
<evidence type="ECO:0000256" key="4">
    <source>
        <dbReference type="ARBA" id="ARBA00022840"/>
    </source>
</evidence>
<dbReference type="PANTHER" id="PTHR11070">
    <property type="entry name" value="UVRD / RECB / PCRA DNA HELICASE FAMILY MEMBER"/>
    <property type="match status" value="1"/>
</dbReference>
<protein>
    <submittedName>
        <fullName evidence="6">3'-5' exonuclease</fullName>
    </submittedName>
</protein>
<dbReference type="PANTHER" id="PTHR11070:SF2">
    <property type="entry name" value="ATP-DEPENDENT DNA HELICASE SRS2"/>
    <property type="match status" value="1"/>
</dbReference>
<dbReference type="Proteomes" id="UP001612741">
    <property type="component" value="Unassembled WGS sequence"/>
</dbReference>
<dbReference type="InterPro" id="IPR014017">
    <property type="entry name" value="DNA_helicase_UvrD-like_C"/>
</dbReference>
<evidence type="ECO:0000313" key="6">
    <source>
        <dbReference type="EMBL" id="MFI6500292.1"/>
    </source>
</evidence>
<dbReference type="Gene3D" id="3.40.50.300">
    <property type="entry name" value="P-loop containing nucleotide triphosphate hydrolases"/>
    <property type="match status" value="2"/>
</dbReference>